<dbReference type="PANTHER" id="PTHR23028">
    <property type="entry name" value="ACETYLTRANSFERASE"/>
    <property type="match status" value="1"/>
</dbReference>
<feature type="transmembrane region" description="Helical" evidence="1">
    <location>
        <begin position="27"/>
        <end position="45"/>
    </location>
</feature>
<feature type="transmembrane region" description="Helical" evidence="1">
    <location>
        <begin position="90"/>
        <end position="111"/>
    </location>
</feature>
<dbReference type="EMBL" id="CP022202">
    <property type="protein sequence ID" value="AXA58641.1"/>
    <property type="molecule type" value="Genomic_DNA"/>
</dbReference>
<feature type="domain" description="Acyltransferase 3" evidence="2">
    <location>
        <begin position="24"/>
        <end position="368"/>
    </location>
</feature>
<feature type="transmembrane region" description="Helical" evidence="1">
    <location>
        <begin position="383"/>
        <end position="403"/>
    </location>
</feature>
<feature type="domain" description="SGNH" evidence="3">
    <location>
        <begin position="450"/>
        <end position="674"/>
    </location>
</feature>
<proteinExistence type="predicted"/>
<reference evidence="5" key="1">
    <citation type="journal article" date="2021" name="Front. Microbiol.">
        <title>Genomic Analysis of the 1-Aminocyclopropane-1-Carboxylate Deaminase-Producing Pseudomonas thivervalensis SC5 Reveals Its Multifaceted Roles in Soil and in Beneficial Interactions With Plants.</title>
        <authorList>
            <person name="Nascimento F.X."/>
            <person name="Uron P."/>
            <person name="Glick B.R."/>
            <person name="Giachini A."/>
            <person name="Rossi M.J."/>
        </authorList>
    </citation>
    <scope>NUCLEOTIDE SEQUENCE [LARGE SCALE GENOMIC DNA]</scope>
    <source>
        <strain evidence="5">PLM3</strain>
    </source>
</reference>
<feature type="transmembrane region" description="Helical" evidence="1">
    <location>
        <begin position="318"/>
        <end position="340"/>
    </location>
</feature>
<dbReference type="InterPro" id="IPR043968">
    <property type="entry name" value="SGNH"/>
</dbReference>
<dbReference type="Proteomes" id="UP000251666">
    <property type="component" value="Chromosome"/>
</dbReference>
<keyword evidence="1" id="KW-1133">Transmembrane helix</keyword>
<feature type="transmembrane region" description="Helical" evidence="1">
    <location>
        <begin position="177"/>
        <end position="193"/>
    </location>
</feature>
<evidence type="ECO:0000256" key="1">
    <source>
        <dbReference type="SAM" id="Phobius"/>
    </source>
</evidence>
<dbReference type="PANTHER" id="PTHR23028:SF53">
    <property type="entry name" value="ACYL_TRANSF_3 DOMAIN-CONTAINING PROTEIN"/>
    <property type="match status" value="1"/>
</dbReference>
<dbReference type="GO" id="GO:0016747">
    <property type="term" value="F:acyltransferase activity, transferring groups other than amino-acyl groups"/>
    <property type="evidence" value="ECO:0007669"/>
    <property type="project" value="InterPro"/>
</dbReference>
<dbReference type="GO" id="GO:0009103">
    <property type="term" value="P:lipopolysaccharide biosynthetic process"/>
    <property type="evidence" value="ECO:0007669"/>
    <property type="project" value="TreeGrafter"/>
</dbReference>
<keyword evidence="4" id="KW-0012">Acyltransferase</keyword>
<dbReference type="Pfam" id="PF19040">
    <property type="entry name" value="SGNH"/>
    <property type="match status" value="1"/>
</dbReference>
<feature type="transmembrane region" description="Helical" evidence="1">
    <location>
        <begin position="286"/>
        <end position="309"/>
    </location>
</feature>
<dbReference type="KEGG" id="pthv:CE140_00670"/>
<name>A0A2Z4ZMT6_9PSED</name>
<dbReference type="InterPro" id="IPR002656">
    <property type="entry name" value="Acyl_transf_3_dom"/>
</dbReference>
<evidence type="ECO:0000259" key="3">
    <source>
        <dbReference type="Pfam" id="PF19040"/>
    </source>
</evidence>
<organism evidence="4 5">
    <name type="scientific">Pseudomonas thivervalensis</name>
    <dbReference type="NCBI Taxonomy" id="86265"/>
    <lineage>
        <taxon>Bacteria</taxon>
        <taxon>Pseudomonadati</taxon>
        <taxon>Pseudomonadota</taxon>
        <taxon>Gammaproteobacteria</taxon>
        <taxon>Pseudomonadales</taxon>
        <taxon>Pseudomonadaceae</taxon>
        <taxon>Pseudomonas</taxon>
    </lineage>
</organism>
<keyword evidence="1" id="KW-0472">Membrane</keyword>
<dbReference type="Pfam" id="PF01757">
    <property type="entry name" value="Acyl_transf_3"/>
    <property type="match status" value="1"/>
</dbReference>
<feature type="transmembrane region" description="Helical" evidence="1">
    <location>
        <begin position="260"/>
        <end position="280"/>
    </location>
</feature>
<feature type="transmembrane region" description="Helical" evidence="1">
    <location>
        <begin position="51"/>
        <end position="69"/>
    </location>
</feature>
<sequence length="686" mass="77367">MDIERIEALATRTTNLSYPGYRPDIDGLRAIAVLLVVGFHAFPYWVKGGFVGVDVFFVISGFLISTIIFNGLDSGEYKFIDFYNRRIKRIFPALLLVLISSFVFGWFALLADEFKQLGKHMAGGAGFVANIVLWSENGYFDGAAETKPLLHLWSLGVEEQFYIAWPFLLWAAWKKKLNLLSITALVVLISFYLNISKTQADVVAAFYLPQTRFWELLAGSVMAYITLYKSQAVMRGRLKVDGWLGSLINTEAPDADGRTLCNFQSVLGMIFIAVGVLLITKEQAFPGWWALLPVAGAVLIISAGPMAWLNRVVLSNRLLVWFGLISFPLYLWHWPILSYLRIIEGYTPSRELRIMAVGLAIVLAWLTYEFIEKPMRNGKGESVKVGVLLVLMVAMGYVGYYSYSRDGLTFRENIKSMNRVSGEFVGPLWRFTKNEACMQRYPLKGSEKYGWWFCMLSKDQAPTLLLLGNSHANELYAGLSLNPSFSRHSILSIGTCDPAWIDETKSVQAIPGYEYHPCAGFRHADQQKLINSVIESGSLKFAIIDGLAKVIDEDYIARLKKRIDFLEKNNVKVIVFTPHITIGYDIKSCFSRPFKKPSNDCKVSMEEQDKMVEKLTPLVISLSKSNPNVAFFDQNSLFCSASECSMIRDGMPLLRDVYSHISEYGSVVISNIFHEWALKNVPEVVQ</sequence>
<dbReference type="InterPro" id="IPR050879">
    <property type="entry name" value="Acyltransferase_3"/>
</dbReference>
<evidence type="ECO:0000259" key="2">
    <source>
        <dbReference type="Pfam" id="PF01757"/>
    </source>
</evidence>
<gene>
    <name evidence="4" type="ORF">CEQ51_00670</name>
</gene>
<keyword evidence="5" id="KW-1185">Reference proteome</keyword>
<protein>
    <submittedName>
        <fullName evidence="4">Acyltransferase</fullName>
    </submittedName>
</protein>
<keyword evidence="1" id="KW-0812">Transmembrane</keyword>
<evidence type="ECO:0000313" key="4">
    <source>
        <dbReference type="EMBL" id="AXA58641.1"/>
    </source>
</evidence>
<feature type="transmembrane region" description="Helical" evidence="1">
    <location>
        <begin position="150"/>
        <end position="170"/>
    </location>
</feature>
<feature type="transmembrane region" description="Helical" evidence="1">
    <location>
        <begin position="352"/>
        <end position="371"/>
    </location>
</feature>
<keyword evidence="4" id="KW-0808">Transferase</keyword>
<evidence type="ECO:0000313" key="5">
    <source>
        <dbReference type="Proteomes" id="UP000251666"/>
    </source>
</evidence>
<dbReference type="GO" id="GO:0016020">
    <property type="term" value="C:membrane"/>
    <property type="evidence" value="ECO:0007669"/>
    <property type="project" value="TreeGrafter"/>
</dbReference>
<feature type="transmembrane region" description="Helical" evidence="1">
    <location>
        <begin position="213"/>
        <end position="230"/>
    </location>
</feature>
<accession>A0A2Z4ZMT6</accession>
<dbReference type="AlphaFoldDB" id="A0A2Z4ZMT6"/>